<evidence type="ECO:0000256" key="1">
    <source>
        <dbReference type="ARBA" id="ARBA00022559"/>
    </source>
</evidence>
<comment type="similarity">
    <text evidence="6">Belongs to the peroxidase family.</text>
</comment>
<dbReference type="Gene3D" id="1.10.520.10">
    <property type="match status" value="1"/>
</dbReference>
<dbReference type="GO" id="GO:0004601">
    <property type="term" value="F:peroxidase activity"/>
    <property type="evidence" value="ECO:0007669"/>
    <property type="project" value="UniProtKB-KW"/>
</dbReference>
<keyword evidence="7" id="KW-0732">Signal</keyword>
<dbReference type="SUPFAM" id="SSF48113">
    <property type="entry name" value="Heme-dependent peroxidases"/>
    <property type="match status" value="1"/>
</dbReference>
<dbReference type="GO" id="GO:0042744">
    <property type="term" value="P:hydrogen peroxide catabolic process"/>
    <property type="evidence" value="ECO:0007669"/>
    <property type="project" value="TreeGrafter"/>
</dbReference>
<comment type="caution">
    <text evidence="9">The sequence shown here is derived from an EMBL/GenBank/DDBJ whole genome shotgun (WGS) entry which is preliminary data.</text>
</comment>
<dbReference type="STRING" id="39966.A0A369JIG5"/>
<feature type="domain" description="Plant heme peroxidase family profile" evidence="8">
    <location>
        <begin position="30"/>
        <end position="268"/>
    </location>
</feature>
<dbReference type="GO" id="GO:0000302">
    <property type="term" value="P:response to reactive oxygen species"/>
    <property type="evidence" value="ECO:0007669"/>
    <property type="project" value="TreeGrafter"/>
</dbReference>
<dbReference type="Proteomes" id="UP000076154">
    <property type="component" value="Unassembled WGS sequence"/>
</dbReference>
<keyword evidence="10" id="KW-1185">Reference proteome</keyword>
<evidence type="ECO:0000313" key="10">
    <source>
        <dbReference type="Proteomes" id="UP000076154"/>
    </source>
</evidence>
<name>A0A369JIG5_HYPMA</name>
<evidence type="ECO:0000313" key="9">
    <source>
        <dbReference type="EMBL" id="RDB21102.1"/>
    </source>
</evidence>
<dbReference type="InterPro" id="IPR044831">
    <property type="entry name" value="Ccp1-like"/>
</dbReference>
<proteinExistence type="inferred from homology"/>
<keyword evidence="1 7" id="KW-0575">Peroxidase</keyword>
<gene>
    <name evidence="9" type="ORF">Hypma_011861</name>
</gene>
<dbReference type="InParanoid" id="A0A369JIG5"/>
<evidence type="ECO:0000256" key="5">
    <source>
        <dbReference type="ARBA" id="ARBA00023004"/>
    </source>
</evidence>
<keyword evidence="2" id="KW-0349">Heme</keyword>
<keyword evidence="3" id="KW-0479">Metal-binding</keyword>
<dbReference type="PROSITE" id="PS50873">
    <property type="entry name" value="PEROXIDASE_4"/>
    <property type="match status" value="1"/>
</dbReference>
<protein>
    <recommendedName>
        <fullName evidence="7">Peroxidase</fullName>
        <ecNumber evidence="7">1.11.1.-</ecNumber>
    </recommendedName>
</protein>
<dbReference type="PRINTS" id="PR00458">
    <property type="entry name" value="PEROXIDASE"/>
</dbReference>
<accession>A0A369JIG5</accession>
<dbReference type="AlphaFoldDB" id="A0A369JIG5"/>
<dbReference type="InterPro" id="IPR002016">
    <property type="entry name" value="Haem_peroxidase"/>
</dbReference>
<organism evidence="9 10">
    <name type="scientific">Hypsizygus marmoreus</name>
    <name type="common">White beech mushroom</name>
    <name type="synonym">Agaricus marmoreus</name>
    <dbReference type="NCBI Taxonomy" id="39966"/>
    <lineage>
        <taxon>Eukaryota</taxon>
        <taxon>Fungi</taxon>
        <taxon>Dikarya</taxon>
        <taxon>Basidiomycota</taxon>
        <taxon>Agaricomycotina</taxon>
        <taxon>Agaricomycetes</taxon>
        <taxon>Agaricomycetidae</taxon>
        <taxon>Agaricales</taxon>
        <taxon>Tricholomatineae</taxon>
        <taxon>Lyophyllaceae</taxon>
        <taxon>Hypsizygus</taxon>
    </lineage>
</organism>
<dbReference type="InterPro" id="IPR010255">
    <property type="entry name" value="Haem_peroxidase_sf"/>
</dbReference>
<reference evidence="9" key="1">
    <citation type="submission" date="2018-04" db="EMBL/GenBank/DDBJ databases">
        <title>Whole genome sequencing of Hypsizygus marmoreus.</title>
        <authorList>
            <person name="Choi I.-G."/>
            <person name="Min B."/>
            <person name="Kim J.-G."/>
            <person name="Kim S."/>
            <person name="Oh Y.-L."/>
            <person name="Kong W.-S."/>
            <person name="Park H."/>
            <person name="Jeong J."/>
            <person name="Song E.-S."/>
        </authorList>
    </citation>
    <scope>NUCLEOTIDE SEQUENCE [LARGE SCALE GENOMIC DNA]</scope>
    <source>
        <strain evidence="9">51987-8</strain>
    </source>
</reference>
<dbReference type="GO" id="GO:0034599">
    <property type="term" value="P:cellular response to oxidative stress"/>
    <property type="evidence" value="ECO:0007669"/>
    <property type="project" value="InterPro"/>
</dbReference>
<dbReference type="GO" id="GO:0046872">
    <property type="term" value="F:metal ion binding"/>
    <property type="evidence" value="ECO:0007669"/>
    <property type="project" value="UniProtKB-UniRule"/>
</dbReference>
<dbReference type="PANTHER" id="PTHR31356:SF53">
    <property type="entry name" value="HEME PEROXIDASE"/>
    <property type="match status" value="1"/>
</dbReference>
<evidence type="ECO:0000256" key="6">
    <source>
        <dbReference type="RuleBase" id="RU004241"/>
    </source>
</evidence>
<dbReference type="GO" id="GO:0020037">
    <property type="term" value="F:heme binding"/>
    <property type="evidence" value="ECO:0007669"/>
    <property type="project" value="UniProtKB-UniRule"/>
</dbReference>
<dbReference type="Pfam" id="PF00141">
    <property type="entry name" value="peroxidase"/>
    <property type="match status" value="1"/>
</dbReference>
<dbReference type="OrthoDB" id="5985073at2759"/>
<evidence type="ECO:0000259" key="8">
    <source>
        <dbReference type="PROSITE" id="PS50873"/>
    </source>
</evidence>
<evidence type="ECO:0000256" key="2">
    <source>
        <dbReference type="ARBA" id="ARBA00022617"/>
    </source>
</evidence>
<dbReference type="EMBL" id="LUEZ02000055">
    <property type="protein sequence ID" value="RDB21102.1"/>
    <property type="molecule type" value="Genomic_DNA"/>
</dbReference>
<sequence length="602" mass="65302">MLHLRFALALTLTASSLAAEYRWPNTQYEQLEALLYEGRRGDGSSLASIVHPCRSRPDTNASVPAEWLRFAFHDMSTHNVEDGSGGLDGSIAYELGRAENFGVGFTHTLSDFEVYPNKYVSRADIIALGAVLAVATCDGPVIPFRGGRVDTWTAGPTGVPVPQQDIQTHINLFKNAGFSVPEMIKLVACGHGVGGVRSTDFPDLVPPSSSSVPNFINFDTTPKFDNLVVTQYLDGTTKNPLVVDQNKTMVSDLRVFSADSNDTMRSISTPDSFATECKNILERMINVVPHGVVLTDEITLIPAKVHDAQLTFEREKFVFKAGLRLTQPLNASASKTRVVKILWCDRYGNSKDCAGKSTRSSVSAHVVNEDPNLSPVTNRMGYLFINYNFVVPIDATASISKFWFTVDEGDGTPTTTYNNGGDDYVVQQDQLLFVPTLSKTTYTPGQNGTVGDKATPSTGWIKEFFIVAAVRDGSNPSRVYMNALDVAIPGFPAPLNSTLDLQLSSSIPPTQGYSFYTASITDAGYQLTLDIHSIAADGNVYTEDFRETTFLDNTPYLAPTNVTSSAQTSSSSSSWRLIDDVHAARFSIALGVLITAVVGTSL</sequence>
<evidence type="ECO:0000256" key="3">
    <source>
        <dbReference type="ARBA" id="ARBA00022723"/>
    </source>
</evidence>
<dbReference type="PANTHER" id="PTHR31356">
    <property type="entry name" value="THYLAKOID LUMENAL 29 KDA PROTEIN, CHLOROPLASTIC-RELATED"/>
    <property type="match status" value="1"/>
</dbReference>
<feature type="chain" id="PRO_5016479846" description="Peroxidase" evidence="7">
    <location>
        <begin position="19"/>
        <end position="602"/>
    </location>
</feature>
<keyword evidence="4 7" id="KW-0560">Oxidoreductase</keyword>
<evidence type="ECO:0000256" key="7">
    <source>
        <dbReference type="RuleBase" id="RU363051"/>
    </source>
</evidence>
<feature type="signal peptide" evidence="7">
    <location>
        <begin position="1"/>
        <end position="18"/>
    </location>
</feature>
<dbReference type="Gene3D" id="1.10.420.10">
    <property type="entry name" value="Peroxidase, domain 2"/>
    <property type="match status" value="1"/>
</dbReference>
<dbReference type="EC" id="1.11.1.-" evidence="7"/>
<keyword evidence="5" id="KW-0408">Iron</keyword>
<evidence type="ECO:0000256" key="4">
    <source>
        <dbReference type="ARBA" id="ARBA00023002"/>
    </source>
</evidence>